<dbReference type="Gene3D" id="2.40.33.20">
    <property type="entry name" value="PK beta-barrel domain-like"/>
    <property type="match status" value="1"/>
</dbReference>
<protein>
    <recommendedName>
        <fullName evidence="1">MOSC domain-containing protein</fullName>
    </recommendedName>
</protein>
<dbReference type="Pfam" id="PF03473">
    <property type="entry name" value="MOSC"/>
    <property type="match status" value="1"/>
</dbReference>
<dbReference type="EMBL" id="JACQAY010000245">
    <property type="protein sequence ID" value="MBI3540091.1"/>
    <property type="molecule type" value="Genomic_DNA"/>
</dbReference>
<dbReference type="SUPFAM" id="SSF50800">
    <property type="entry name" value="PK beta-barrel domain-like"/>
    <property type="match status" value="1"/>
</dbReference>
<dbReference type="GO" id="GO:0030170">
    <property type="term" value="F:pyridoxal phosphate binding"/>
    <property type="evidence" value="ECO:0007669"/>
    <property type="project" value="InterPro"/>
</dbReference>
<dbReference type="InterPro" id="IPR005302">
    <property type="entry name" value="MoCF_Sase_C"/>
</dbReference>
<evidence type="ECO:0000259" key="1">
    <source>
        <dbReference type="PROSITE" id="PS51340"/>
    </source>
</evidence>
<sequence length="141" mass="15014">MTPTVVALHMSVGSRKPLVAVARANALLEQGIEGDVHLGRAQGRRTVLFVEQEALDRFGLAPGDVREQVTVRDLALPPLVFGSRIRIGGATFEVGGLCAPCERMNELQPGLRGAIDGQRGRFMRVVEAGAFAVGDTITVLP</sequence>
<feature type="domain" description="MOSC" evidence="1">
    <location>
        <begin position="16"/>
        <end position="140"/>
    </location>
</feature>
<name>A0A9D6L7K6_UNCEI</name>
<dbReference type="InterPro" id="IPR011037">
    <property type="entry name" value="Pyrv_Knase-like_insert_dom_sf"/>
</dbReference>
<dbReference type="InterPro" id="IPR052716">
    <property type="entry name" value="MOSC_domain"/>
</dbReference>
<evidence type="ECO:0000313" key="2">
    <source>
        <dbReference type="EMBL" id="MBI3540091.1"/>
    </source>
</evidence>
<proteinExistence type="predicted"/>
<dbReference type="PANTHER" id="PTHR36930">
    <property type="entry name" value="METAL-SULFUR CLUSTER BIOSYNTHESIS PROTEINS YUAD-RELATED"/>
    <property type="match status" value="1"/>
</dbReference>
<dbReference type="GO" id="GO:0030151">
    <property type="term" value="F:molybdenum ion binding"/>
    <property type="evidence" value="ECO:0007669"/>
    <property type="project" value="InterPro"/>
</dbReference>
<dbReference type="GO" id="GO:0003824">
    <property type="term" value="F:catalytic activity"/>
    <property type="evidence" value="ECO:0007669"/>
    <property type="project" value="InterPro"/>
</dbReference>
<evidence type="ECO:0000313" key="3">
    <source>
        <dbReference type="Proteomes" id="UP000807850"/>
    </source>
</evidence>
<dbReference type="PANTHER" id="PTHR36930:SF1">
    <property type="entry name" value="MOSC DOMAIN-CONTAINING PROTEIN"/>
    <property type="match status" value="1"/>
</dbReference>
<organism evidence="2 3">
    <name type="scientific">Eiseniibacteriota bacterium</name>
    <dbReference type="NCBI Taxonomy" id="2212470"/>
    <lineage>
        <taxon>Bacteria</taxon>
        <taxon>Candidatus Eiseniibacteriota</taxon>
    </lineage>
</organism>
<reference evidence="2" key="1">
    <citation type="submission" date="2020-07" db="EMBL/GenBank/DDBJ databases">
        <title>Huge and variable diversity of episymbiotic CPR bacteria and DPANN archaea in groundwater ecosystems.</title>
        <authorList>
            <person name="He C.Y."/>
            <person name="Keren R."/>
            <person name="Whittaker M."/>
            <person name="Farag I.F."/>
            <person name="Doudna J."/>
            <person name="Cate J.H.D."/>
            <person name="Banfield J.F."/>
        </authorList>
    </citation>
    <scope>NUCLEOTIDE SEQUENCE</scope>
    <source>
        <strain evidence="2">NC_groundwater_928_Pr1_S-0.2um_72_17</strain>
    </source>
</reference>
<dbReference type="AlphaFoldDB" id="A0A9D6L7K6"/>
<dbReference type="PROSITE" id="PS51340">
    <property type="entry name" value="MOSC"/>
    <property type="match status" value="1"/>
</dbReference>
<dbReference type="Proteomes" id="UP000807850">
    <property type="component" value="Unassembled WGS sequence"/>
</dbReference>
<accession>A0A9D6L7K6</accession>
<gene>
    <name evidence="2" type="ORF">HY076_07440</name>
</gene>
<comment type="caution">
    <text evidence="2">The sequence shown here is derived from an EMBL/GenBank/DDBJ whole genome shotgun (WGS) entry which is preliminary data.</text>
</comment>